<evidence type="ECO:0000256" key="3">
    <source>
        <dbReference type="ARBA" id="ARBA00022741"/>
    </source>
</evidence>
<dbReference type="AlphaFoldDB" id="A0A0J9XF88"/>
<dbReference type="GO" id="GO:0006006">
    <property type="term" value="P:glucose metabolic process"/>
    <property type="evidence" value="ECO:0007669"/>
    <property type="project" value="TreeGrafter"/>
</dbReference>
<dbReference type="GO" id="GO:0005829">
    <property type="term" value="C:cytosol"/>
    <property type="evidence" value="ECO:0007669"/>
    <property type="project" value="TreeGrafter"/>
</dbReference>
<dbReference type="Pfam" id="PF00349">
    <property type="entry name" value="Hexokinase_1"/>
    <property type="match status" value="1"/>
</dbReference>
<evidence type="ECO:0000256" key="4">
    <source>
        <dbReference type="ARBA" id="ARBA00022777"/>
    </source>
</evidence>
<evidence type="ECO:0000256" key="6">
    <source>
        <dbReference type="RuleBase" id="RU362007"/>
    </source>
</evidence>
<feature type="domain" description="Hexokinase N-terminal" evidence="8">
    <location>
        <begin position="90"/>
        <end position="276"/>
    </location>
</feature>
<comment type="caution">
    <text evidence="10">The sequence shown here is derived from an EMBL/GenBank/DDBJ whole genome shotgun (WGS) entry which is preliminary data.</text>
</comment>
<dbReference type="STRING" id="1173061.A0A0J9XF88"/>
<dbReference type="PANTHER" id="PTHR19443:SF24">
    <property type="entry name" value="PHOSPHOTRANSFERASE"/>
    <property type="match status" value="1"/>
</dbReference>
<evidence type="ECO:0000259" key="8">
    <source>
        <dbReference type="Pfam" id="PF00349"/>
    </source>
</evidence>
<dbReference type="GO" id="GO:0005739">
    <property type="term" value="C:mitochondrion"/>
    <property type="evidence" value="ECO:0007669"/>
    <property type="project" value="TreeGrafter"/>
</dbReference>
<dbReference type="InterPro" id="IPR043129">
    <property type="entry name" value="ATPase_NBD"/>
</dbReference>
<keyword evidence="11" id="KW-1185">Reference proteome</keyword>
<dbReference type="GO" id="GO:0006013">
    <property type="term" value="P:mannose metabolic process"/>
    <property type="evidence" value="ECO:0007669"/>
    <property type="project" value="TreeGrafter"/>
</dbReference>
<proteinExistence type="inferred from homology"/>
<protein>
    <recommendedName>
        <fullName evidence="6">Phosphotransferase</fullName>
        <ecNumber evidence="6">2.7.1.-</ecNumber>
    </recommendedName>
</protein>
<feature type="region of interest" description="Disordered" evidence="7">
    <location>
        <begin position="1"/>
        <end position="59"/>
    </location>
</feature>
<accession>A0A0J9XF88</accession>
<dbReference type="Gene3D" id="3.40.367.20">
    <property type="match status" value="1"/>
</dbReference>
<dbReference type="Pfam" id="PF03727">
    <property type="entry name" value="Hexokinase_2"/>
    <property type="match status" value="1"/>
</dbReference>
<dbReference type="InterPro" id="IPR022672">
    <property type="entry name" value="Hexokinase_N"/>
</dbReference>
<dbReference type="OrthoDB" id="419537at2759"/>
<dbReference type="GO" id="GO:0019158">
    <property type="term" value="F:mannokinase activity"/>
    <property type="evidence" value="ECO:0007669"/>
    <property type="project" value="TreeGrafter"/>
</dbReference>
<dbReference type="PROSITE" id="PS51748">
    <property type="entry name" value="HEXOKINASE_2"/>
    <property type="match status" value="1"/>
</dbReference>
<dbReference type="GO" id="GO:0001678">
    <property type="term" value="P:intracellular glucose homeostasis"/>
    <property type="evidence" value="ECO:0007669"/>
    <property type="project" value="InterPro"/>
</dbReference>
<dbReference type="GO" id="GO:0004340">
    <property type="term" value="F:glucokinase activity"/>
    <property type="evidence" value="ECO:0007669"/>
    <property type="project" value="TreeGrafter"/>
</dbReference>
<dbReference type="CDD" id="cd24000">
    <property type="entry name" value="ASKHA_NBD_HK"/>
    <property type="match status" value="1"/>
</dbReference>
<evidence type="ECO:0000256" key="2">
    <source>
        <dbReference type="ARBA" id="ARBA00022679"/>
    </source>
</evidence>
<keyword evidence="6" id="KW-0324">Glycolysis</keyword>
<dbReference type="InterPro" id="IPR022673">
    <property type="entry name" value="Hexokinase_C"/>
</dbReference>
<dbReference type="GO" id="GO:0006096">
    <property type="term" value="P:glycolytic process"/>
    <property type="evidence" value="ECO:0007669"/>
    <property type="project" value="UniProtKB-UniPathway"/>
</dbReference>
<keyword evidence="2 6" id="KW-0808">Transferase</keyword>
<comment type="similarity">
    <text evidence="1 6">Belongs to the hexokinase family.</text>
</comment>
<keyword evidence="4 6" id="KW-0418">Kinase</keyword>
<dbReference type="EMBL" id="CCBN010000014">
    <property type="protein sequence ID" value="CDO56199.1"/>
    <property type="molecule type" value="Genomic_DNA"/>
</dbReference>
<evidence type="ECO:0000256" key="5">
    <source>
        <dbReference type="ARBA" id="ARBA00022840"/>
    </source>
</evidence>
<dbReference type="Gene3D" id="3.30.420.40">
    <property type="match status" value="1"/>
</dbReference>
<keyword evidence="5 6" id="KW-0067">ATP-binding</keyword>
<dbReference type="EC" id="2.7.1.-" evidence="6"/>
<feature type="compositionally biased region" description="Polar residues" evidence="7">
    <location>
        <begin position="1"/>
        <end position="18"/>
    </location>
</feature>
<reference evidence="10" key="1">
    <citation type="submission" date="2014-03" db="EMBL/GenBank/DDBJ databases">
        <authorList>
            <person name="Casaregola S."/>
        </authorList>
    </citation>
    <scope>NUCLEOTIDE SEQUENCE [LARGE SCALE GENOMIC DNA]</scope>
    <source>
        <strain evidence="10">CLIB 918</strain>
    </source>
</reference>
<organism evidence="10 11">
    <name type="scientific">Geotrichum candidum</name>
    <name type="common">Oospora lactis</name>
    <name type="synonym">Dipodascus geotrichum</name>
    <dbReference type="NCBI Taxonomy" id="1173061"/>
    <lineage>
        <taxon>Eukaryota</taxon>
        <taxon>Fungi</taxon>
        <taxon>Dikarya</taxon>
        <taxon>Ascomycota</taxon>
        <taxon>Saccharomycotina</taxon>
        <taxon>Dipodascomycetes</taxon>
        <taxon>Dipodascales</taxon>
        <taxon>Dipodascaceae</taxon>
        <taxon>Geotrichum</taxon>
    </lineage>
</organism>
<feature type="domain" description="Hexokinase C-terminal" evidence="9">
    <location>
        <begin position="283"/>
        <end position="519"/>
    </location>
</feature>
<dbReference type="PRINTS" id="PR00475">
    <property type="entry name" value="HEXOKINASE"/>
</dbReference>
<dbReference type="PANTHER" id="PTHR19443">
    <property type="entry name" value="HEXOKINASE"/>
    <property type="match status" value="1"/>
</dbReference>
<dbReference type="UniPathway" id="UPA00109">
    <property type="reaction ID" value="UER00180"/>
</dbReference>
<name>A0A0J9XF88_GEOCN</name>
<dbReference type="GO" id="GO:0008865">
    <property type="term" value="F:fructokinase activity"/>
    <property type="evidence" value="ECO:0007669"/>
    <property type="project" value="TreeGrafter"/>
</dbReference>
<evidence type="ECO:0000313" key="11">
    <source>
        <dbReference type="Proteomes" id="UP000242525"/>
    </source>
</evidence>
<gene>
    <name evidence="10" type="ORF">BN980_GECA14s00857g</name>
</gene>
<evidence type="ECO:0000256" key="1">
    <source>
        <dbReference type="ARBA" id="ARBA00009225"/>
    </source>
</evidence>
<sequence length="521" mass="56425">MHLSSGPQQVADVTSPKSLPTAADDSLDTYQPSLSSSDNVFDNGSDNDDSSSSISKSSSTCSASICTKHTSFRTFNHLQQDLDILKKASTNAYLVPVVHKLAHTMKSSLADNSSATMLPSLISELPSGKETGTFLSVDVGGSTLRIALITLFGRSSGISPKVLSSSTHPINRDIKALSGVAFFEWIGNHIKDLLMSQNYHHNHISMGLSWSFPFAQLESVAKGTILKMGKGYLVADEIASRDLKDMFDECFASVGLNISLTAIVNDTVASLLSHAYMNASTRAAVILGTGVNSSALITDNGTSKLINTEMSLMGGDKILPQTEWDVLLDSRVEQPGFQPFETMVSGRYLGEVARLVIMEMNLLKKIHLEFDDKSGNDVSLLNVEYGFETALIAEIEDLAIYKNAPAQARRVFEKKLKVRVSPEDFEEIYKVIRHVSTRAASWIGASLVSLALNLNQKGDPLNSITTIAYSGTVIEKYPYFKERCQSVLSYLGNIYGVTGLTLDPALDGTLYGPAIASAMYA</sequence>
<evidence type="ECO:0000313" key="10">
    <source>
        <dbReference type="EMBL" id="CDO56199.1"/>
    </source>
</evidence>
<evidence type="ECO:0000259" key="9">
    <source>
        <dbReference type="Pfam" id="PF03727"/>
    </source>
</evidence>
<dbReference type="InterPro" id="IPR001312">
    <property type="entry name" value="Hexokinase"/>
</dbReference>
<dbReference type="GO" id="GO:0005524">
    <property type="term" value="F:ATP binding"/>
    <property type="evidence" value="ECO:0007669"/>
    <property type="project" value="UniProtKB-UniRule"/>
</dbReference>
<dbReference type="Proteomes" id="UP000242525">
    <property type="component" value="Unassembled WGS sequence"/>
</dbReference>
<dbReference type="SUPFAM" id="SSF53067">
    <property type="entry name" value="Actin-like ATPase domain"/>
    <property type="match status" value="2"/>
</dbReference>
<keyword evidence="3 6" id="KW-0547">Nucleotide-binding</keyword>
<feature type="compositionally biased region" description="Low complexity" evidence="7">
    <location>
        <begin position="35"/>
        <end position="59"/>
    </location>
</feature>
<evidence type="ECO:0000256" key="7">
    <source>
        <dbReference type="SAM" id="MobiDB-lite"/>
    </source>
</evidence>
<dbReference type="GO" id="GO:0005536">
    <property type="term" value="F:D-glucose binding"/>
    <property type="evidence" value="ECO:0007669"/>
    <property type="project" value="InterPro"/>
</dbReference>